<sequence length="222" mass="23574">MLLQLWKSRLELSTAKRCGERPSTILKKGVLDMAWVWTKEVAAAAVLLGGSLTVTNLDLASATADPNERLKALVAAITAERMAISPVLPRAAQLSRTADETLPNTQPVRGPASVSAMNGGEIGGTRRAGTAIRCGDFFVLIDAVELRSIGAKWAADCHFDDWNPFPAELFSAGKEQLAPKSIAHRSDPERSGLSTAAAPIDIVTKSLAKPKGLSTGYAVDWP</sequence>
<organism evidence="2 3">
    <name type="scientific">Pseudorhizobium endolithicum</name>
    <dbReference type="NCBI Taxonomy" id="1191678"/>
    <lineage>
        <taxon>Bacteria</taxon>
        <taxon>Pseudomonadati</taxon>
        <taxon>Pseudomonadota</taxon>
        <taxon>Alphaproteobacteria</taxon>
        <taxon>Hyphomicrobiales</taxon>
        <taxon>Rhizobiaceae</taxon>
        <taxon>Rhizobium/Agrobacterium group</taxon>
        <taxon>Pseudorhizobium</taxon>
    </lineage>
</organism>
<keyword evidence="3" id="KW-1185">Reference proteome</keyword>
<accession>A0ABM8PLN7</accession>
<proteinExistence type="predicted"/>
<name>A0ABM8PLN7_9HYPH</name>
<protein>
    <submittedName>
        <fullName evidence="2">Uncharacterized protein</fullName>
    </submittedName>
</protein>
<comment type="caution">
    <text evidence="2">The sequence shown here is derived from an EMBL/GenBank/DDBJ whole genome shotgun (WGS) entry which is preliminary data.</text>
</comment>
<gene>
    <name evidence="2" type="ORF">REJC140_03570</name>
</gene>
<dbReference type="EMBL" id="CABFWF030000011">
    <property type="protein sequence ID" value="CAD7036717.1"/>
    <property type="molecule type" value="Genomic_DNA"/>
</dbReference>
<evidence type="ECO:0000313" key="3">
    <source>
        <dbReference type="Proteomes" id="UP000606921"/>
    </source>
</evidence>
<evidence type="ECO:0000256" key="1">
    <source>
        <dbReference type="SAM" id="MobiDB-lite"/>
    </source>
</evidence>
<feature type="region of interest" description="Disordered" evidence="1">
    <location>
        <begin position="97"/>
        <end position="120"/>
    </location>
</feature>
<reference evidence="2 3" key="1">
    <citation type="submission" date="2020-11" db="EMBL/GenBank/DDBJ databases">
        <authorList>
            <person name="Lassalle F."/>
        </authorList>
    </citation>
    <scope>NUCLEOTIDE SEQUENCE [LARGE SCALE GENOMIC DNA]</scope>
    <source>
        <strain evidence="2 3">JC140</strain>
    </source>
</reference>
<dbReference type="RefSeq" id="WP_142592564.1">
    <property type="nucleotide sequence ID" value="NZ_CABFWF030000011.1"/>
</dbReference>
<evidence type="ECO:0000313" key="2">
    <source>
        <dbReference type="EMBL" id="CAD7036717.1"/>
    </source>
</evidence>
<dbReference type="Proteomes" id="UP000606921">
    <property type="component" value="Unassembled WGS sequence"/>
</dbReference>